<evidence type="ECO:0000256" key="2">
    <source>
        <dbReference type="ARBA" id="ARBA00022670"/>
    </source>
</evidence>
<dbReference type="Proteomes" id="UP000193689">
    <property type="component" value="Unassembled WGS sequence"/>
</dbReference>
<dbReference type="SUPFAM" id="SSF55920">
    <property type="entry name" value="Creatinase/aminopeptidase"/>
    <property type="match status" value="1"/>
</dbReference>
<dbReference type="GeneID" id="63776197"/>
<organism evidence="4 5">
    <name type="scientific">Pseudomassariella vexata</name>
    <dbReference type="NCBI Taxonomy" id="1141098"/>
    <lineage>
        <taxon>Eukaryota</taxon>
        <taxon>Fungi</taxon>
        <taxon>Dikarya</taxon>
        <taxon>Ascomycota</taxon>
        <taxon>Pezizomycotina</taxon>
        <taxon>Sordariomycetes</taxon>
        <taxon>Xylariomycetidae</taxon>
        <taxon>Amphisphaeriales</taxon>
        <taxon>Pseudomassariaceae</taxon>
        <taxon>Pseudomassariella</taxon>
    </lineage>
</organism>
<dbReference type="InterPro" id="IPR036005">
    <property type="entry name" value="Creatinase/aminopeptidase-like"/>
</dbReference>
<dbReference type="InParanoid" id="A0A1Y2E3Z3"/>
<dbReference type="GO" id="GO:0008235">
    <property type="term" value="F:metalloexopeptidase activity"/>
    <property type="evidence" value="ECO:0007669"/>
    <property type="project" value="TreeGrafter"/>
</dbReference>
<dbReference type="GO" id="GO:0004177">
    <property type="term" value="F:aminopeptidase activity"/>
    <property type="evidence" value="ECO:0007669"/>
    <property type="project" value="UniProtKB-KW"/>
</dbReference>
<dbReference type="PANTHER" id="PTHR45777">
    <property type="entry name" value="METHIONINE AMINOPEPTIDASE 2"/>
    <property type="match status" value="1"/>
</dbReference>
<evidence type="ECO:0000256" key="1">
    <source>
        <dbReference type="ARBA" id="ARBA00022438"/>
    </source>
</evidence>
<keyword evidence="3" id="KW-0378">Hydrolase</keyword>
<protein>
    <submittedName>
        <fullName evidence="4">Uncharacterized protein</fullName>
    </submittedName>
</protein>
<sequence length="64" mass="7015">MKLDIDVYVNDRIVDTVFTIAVDPMYDNFLAAVKDAMNTGVREAGIDVCLGELGGLIQEAMNSY</sequence>
<dbReference type="AlphaFoldDB" id="A0A1Y2E3Z3"/>
<proteinExistence type="predicted"/>
<dbReference type="Gene3D" id="3.90.230.10">
    <property type="entry name" value="Creatinase/methionine aminopeptidase superfamily"/>
    <property type="match status" value="1"/>
</dbReference>
<dbReference type="GO" id="GO:0005737">
    <property type="term" value="C:cytoplasm"/>
    <property type="evidence" value="ECO:0007669"/>
    <property type="project" value="TreeGrafter"/>
</dbReference>
<gene>
    <name evidence="4" type="ORF">BCR38DRAFT_429759</name>
</gene>
<dbReference type="PANTHER" id="PTHR45777:SF2">
    <property type="entry name" value="METHIONINE AMINOPEPTIDASE 2"/>
    <property type="match status" value="1"/>
</dbReference>
<accession>A0A1Y2E3Z3</accession>
<dbReference type="InterPro" id="IPR050247">
    <property type="entry name" value="Met_Aminopeptidase_Type2"/>
</dbReference>
<dbReference type="EMBL" id="MCFJ01000005">
    <property type="protein sequence ID" value="ORY66271.1"/>
    <property type="molecule type" value="Genomic_DNA"/>
</dbReference>
<dbReference type="GO" id="GO:0006508">
    <property type="term" value="P:proteolysis"/>
    <property type="evidence" value="ECO:0007669"/>
    <property type="project" value="UniProtKB-KW"/>
</dbReference>
<evidence type="ECO:0000256" key="3">
    <source>
        <dbReference type="ARBA" id="ARBA00022801"/>
    </source>
</evidence>
<dbReference type="STRING" id="1141098.A0A1Y2E3Z3"/>
<dbReference type="RefSeq" id="XP_040717235.1">
    <property type="nucleotide sequence ID" value="XM_040859985.1"/>
</dbReference>
<comment type="caution">
    <text evidence="4">The sequence shown here is derived from an EMBL/GenBank/DDBJ whole genome shotgun (WGS) entry which is preliminary data.</text>
</comment>
<keyword evidence="2" id="KW-0645">Protease</keyword>
<keyword evidence="1" id="KW-0031">Aminopeptidase</keyword>
<keyword evidence="5" id="KW-1185">Reference proteome</keyword>
<name>A0A1Y2E3Z3_9PEZI</name>
<dbReference type="OrthoDB" id="7848262at2759"/>
<evidence type="ECO:0000313" key="4">
    <source>
        <dbReference type="EMBL" id="ORY66271.1"/>
    </source>
</evidence>
<evidence type="ECO:0000313" key="5">
    <source>
        <dbReference type="Proteomes" id="UP000193689"/>
    </source>
</evidence>
<reference evidence="4 5" key="1">
    <citation type="submission" date="2016-07" db="EMBL/GenBank/DDBJ databases">
        <title>Pervasive Adenine N6-methylation of Active Genes in Fungi.</title>
        <authorList>
            <consortium name="DOE Joint Genome Institute"/>
            <person name="Mondo S.J."/>
            <person name="Dannebaum R.O."/>
            <person name="Kuo R.C."/>
            <person name="Labutti K."/>
            <person name="Haridas S."/>
            <person name="Kuo A."/>
            <person name="Salamov A."/>
            <person name="Ahrendt S.R."/>
            <person name="Lipzen A."/>
            <person name="Sullivan W."/>
            <person name="Andreopoulos W.B."/>
            <person name="Clum A."/>
            <person name="Lindquist E."/>
            <person name="Daum C."/>
            <person name="Ramamoorthy G.K."/>
            <person name="Gryganskyi A."/>
            <person name="Culley D."/>
            <person name="Magnuson J.K."/>
            <person name="James T.Y."/>
            <person name="O'Malley M.A."/>
            <person name="Stajich J.E."/>
            <person name="Spatafora J.W."/>
            <person name="Visel A."/>
            <person name="Grigoriev I.V."/>
        </authorList>
    </citation>
    <scope>NUCLEOTIDE SEQUENCE [LARGE SCALE GENOMIC DNA]</scope>
    <source>
        <strain evidence="4 5">CBS 129021</strain>
    </source>
</reference>